<dbReference type="AlphaFoldDB" id="K2MDY4"/>
<dbReference type="PATRIC" id="fig|391937.3.peg.817"/>
<dbReference type="OrthoDB" id="8030924at2"/>
<dbReference type="STRING" id="391937.NA2_03942"/>
<dbReference type="Proteomes" id="UP000006786">
    <property type="component" value="Unassembled WGS sequence"/>
</dbReference>
<keyword evidence="2" id="KW-1185">Reference proteome</keyword>
<gene>
    <name evidence="1" type="ORF">NA2_03942</name>
</gene>
<organism evidence="1 2">
    <name type="scientific">Nitratireductor pacificus pht-3B</name>
    <dbReference type="NCBI Taxonomy" id="391937"/>
    <lineage>
        <taxon>Bacteria</taxon>
        <taxon>Pseudomonadati</taxon>
        <taxon>Pseudomonadota</taxon>
        <taxon>Alphaproteobacteria</taxon>
        <taxon>Hyphomicrobiales</taxon>
        <taxon>Phyllobacteriaceae</taxon>
        <taxon>Nitratireductor</taxon>
    </lineage>
</organism>
<protein>
    <submittedName>
        <fullName evidence="1">Uncharacterized protein</fullName>
    </submittedName>
</protein>
<proteinExistence type="predicted"/>
<accession>K2MDY4</accession>
<comment type="caution">
    <text evidence="1">The sequence shown here is derived from an EMBL/GenBank/DDBJ whole genome shotgun (WGS) entry which is preliminary data.</text>
</comment>
<sequence>MTGIARSETAAFTPVRERRRSGRARVIRRVVLFQVKLMADGFRDVVMSPLSIAAGVIGVLFHRHDGDVYFDRLMRFGRDTDHWINLFDHRSDGDSRNDPSLDTIADEIENAIRRDYARGGVSARSAEALSEVARNLRRRSRRS</sequence>
<evidence type="ECO:0000313" key="2">
    <source>
        <dbReference type="Proteomes" id="UP000006786"/>
    </source>
</evidence>
<reference evidence="1 2" key="1">
    <citation type="journal article" date="2012" name="J. Bacteriol.">
        <title>Genome Sequence of Nitratireductor pacificus Type Strain pht-3B.</title>
        <authorList>
            <person name="Lai Q."/>
            <person name="Li G."/>
            <person name="Shao Z."/>
        </authorList>
    </citation>
    <scope>NUCLEOTIDE SEQUENCE [LARGE SCALE GENOMIC DNA]</scope>
    <source>
        <strain evidence="2">pht-3B</strain>
    </source>
</reference>
<dbReference type="eggNOG" id="COG3409">
    <property type="taxonomic scope" value="Bacteria"/>
</dbReference>
<evidence type="ECO:0000313" key="1">
    <source>
        <dbReference type="EMBL" id="EKF20376.1"/>
    </source>
</evidence>
<name>K2MDY4_9HYPH</name>
<dbReference type="EMBL" id="AMRM01000003">
    <property type="protein sequence ID" value="EKF20376.1"/>
    <property type="molecule type" value="Genomic_DNA"/>
</dbReference>
<dbReference type="RefSeq" id="WP_008594448.1">
    <property type="nucleotide sequence ID" value="NZ_AMRM01000003.1"/>
</dbReference>